<keyword evidence="3" id="KW-1185">Reference proteome</keyword>
<reference evidence="2 3" key="1">
    <citation type="submission" date="2020-08" db="EMBL/GenBank/DDBJ databases">
        <title>Genome public.</title>
        <authorList>
            <person name="Liu C."/>
            <person name="Sun Q."/>
        </authorList>
    </citation>
    <scope>NUCLEOTIDE SEQUENCE [LARGE SCALE GENOMIC DNA]</scope>
    <source>
        <strain evidence="2 3">New-38</strain>
    </source>
</reference>
<evidence type="ECO:0000313" key="3">
    <source>
        <dbReference type="Proteomes" id="UP000660021"/>
    </source>
</evidence>
<evidence type="ECO:0000256" key="1">
    <source>
        <dbReference type="SAM" id="Phobius"/>
    </source>
</evidence>
<keyword evidence="1" id="KW-0472">Membrane</keyword>
<proteinExistence type="predicted"/>
<dbReference type="Proteomes" id="UP000660021">
    <property type="component" value="Unassembled WGS sequence"/>
</dbReference>
<keyword evidence="1" id="KW-1133">Transmembrane helix</keyword>
<keyword evidence="1" id="KW-0812">Transmembrane</keyword>
<accession>A0ABR7HRZ2</accession>
<organism evidence="2 3">
    <name type="scientific">Pseudoflavonifractor hominis</name>
    <dbReference type="NCBI Taxonomy" id="2763059"/>
    <lineage>
        <taxon>Bacteria</taxon>
        <taxon>Bacillati</taxon>
        <taxon>Bacillota</taxon>
        <taxon>Clostridia</taxon>
        <taxon>Eubacteriales</taxon>
        <taxon>Oscillospiraceae</taxon>
        <taxon>Pseudoflavonifractor</taxon>
    </lineage>
</organism>
<dbReference type="RefSeq" id="WP_186963279.1">
    <property type="nucleotide sequence ID" value="NZ_JACOPR010000003.1"/>
</dbReference>
<comment type="caution">
    <text evidence="2">The sequence shown here is derived from an EMBL/GenBank/DDBJ whole genome shotgun (WGS) entry which is preliminary data.</text>
</comment>
<gene>
    <name evidence="2" type="ORF">H8S34_05555</name>
</gene>
<name>A0ABR7HRZ2_9FIRM</name>
<evidence type="ECO:0000313" key="2">
    <source>
        <dbReference type="EMBL" id="MBC5730299.1"/>
    </source>
</evidence>
<protein>
    <submittedName>
        <fullName evidence="2">Zinc ribbon domain-containing protein</fullName>
    </submittedName>
</protein>
<dbReference type="EMBL" id="JACOPR010000003">
    <property type="protein sequence ID" value="MBC5730299.1"/>
    <property type="molecule type" value="Genomic_DNA"/>
</dbReference>
<feature type="transmembrane region" description="Helical" evidence="1">
    <location>
        <begin position="117"/>
        <end position="139"/>
    </location>
</feature>
<sequence length="143" mass="15494">MALMHCPECGREISDQASACPGCGLPAAVDYDVLVVRVLEETAAVSQLRKVQSQMKEEGIRRELKTLPALLATECSHAEFEELRRKLPALHLRLVPGGTGQAAVKRTAVGTLSRGELFWLLTAGSATGIFLVWLISLLLSQLL</sequence>